<feature type="transmembrane region" description="Helical" evidence="1">
    <location>
        <begin position="33"/>
        <end position="52"/>
    </location>
</feature>
<keyword evidence="2" id="KW-0496">Mitochondrion</keyword>
<protein>
    <submittedName>
        <fullName evidence="2">Uncharacterized protein</fullName>
    </submittedName>
</protein>
<reference evidence="2" key="1">
    <citation type="submission" date="2020-10" db="EMBL/GenBank/DDBJ databases">
        <title>The expanded plant-like mitogenome of the invasive quagga mussel, Dreissena rostriformis.</title>
        <authorList>
            <person name="Calcino A.D."/>
            <person name="Baranyi C."/>
            <person name="Wanninger A."/>
        </authorList>
    </citation>
    <scope>NUCLEOTIDE SEQUENCE</scope>
</reference>
<sequence length="84" mass="10180">MEKMDLFLFSYILMFSMSTLYVLYRMWDKSKSLLLFYLLSLLLQISFLNVWLFQQNVWCEGFACPIILVMWCILLVLKYKVGSW</sequence>
<feature type="transmembrane region" description="Helical" evidence="1">
    <location>
        <begin position="58"/>
        <end position="77"/>
    </location>
</feature>
<organism evidence="2">
    <name type="scientific">Dreissena rostriformis</name>
    <dbReference type="NCBI Taxonomy" id="205083"/>
    <lineage>
        <taxon>Eukaryota</taxon>
        <taxon>Metazoa</taxon>
        <taxon>Spiralia</taxon>
        <taxon>Lophotrochozoa</taxon>
        <taxon>Mollusca</taxon>
        <taxon>Bivalvia</taxon>
        <taxon>Autobranchia</taxon>
        <taxon>Heteroconchia</taxon>
        <taxon>Euheterodonta</taxon>
        <taxon>Imparidentia</taxon>
        <taxon>Neoheterodontei</taxon>
        <taxon>Myida</taxon>
        <taxon>Dreissenoidea</taxon>
        <taxon>Dreissenidae</taxon>
        <taxon>Dreissena</taxon>
    </lineage>
</organism>
<keyword evidence="1" id="KW-1133">Transmembrane helix</keyword>
<evidence type="ECO:0000313" key="2">
    <source>
        <dbReference type="EMBL" id="QRV59727.1"/>
    </source>
</evidence>
<evidence type="ECO:0000256" key="1">
    <source>
        <dbReference type="SAM" id="Phobius"/>
    </source>
</evidence>
<dbReference type="CTD" id="100145852"/>
<keyword evidence="1" id="KW-0812">Transmembrane</keyword>
<dbReference type="GeneID" id="67270475"/>
<accession>A0A894JLC7</accession>
<gene>
    <name evidence="2" type="primary">orf4</name>
</gene>
<dbReference type="RefSeq" id="YP_010165793.1">
    <property type="nucleotide sequence ID" value="NC_057514.1"/>
</dbReference>
<geneLocation type="mitochondrion" evidence="2"/>
<name>A0A894JLC7_9BIVA</name>
<feature type="transmembrane region" description="Helical" evidence="1">
    <location>
        <begin position="6"/>
        <end position="24"/>
    </location>
</feature>
<proteinExistence type="predicted"/>
<dbReference type="AlphaFoldDB" id="A0A894JLC7"/>
<keyword evidence="1" id="KW-0472">Membrane</keyword>
<dbReference type="EMBL" id="MW080914">
    <property type="protein sequence ID" value="QRV59727.1"/>
    <property type="molecule type" value="Genomic_DNA"/>
</dbReference>